<evidence type="ECO:0000259" key="11">
    <source>
        <dbReference type="PROSITE" id="PS50929"/>
    </source>
</evidence>
<evidence type="ECO:0000313" key="13">
    <source>
        <dbReference type="Proteomes" id="UP001265746"/>
    </source>
</evidence>
<dbReference type="EMBL" id="JAUJFL010000001">
    <property type="protein sequence ID" value="KAK2615203.1"/>
    <property type="molecule type" value="Genomic_DNA"/>
</dbReference>
<dbReference type="SUPFAM" id="SSF52540">
    <property type="entry name" value="P-loop containing nucleoside triphosphate hydrolases"/>
    <property type="match status" value="3"/>
</dbReference>
<dbReference type="GO" id="GO:0016887">
    <property type="term" value="F:ATP hydrolysis activity"/>
    <property type="evidence" value="ECO:0007669"/>
    <property type="project" value="InterPro"/>
</dbReference>
<feature type="transmembrane region" description="Helical" evidence="9">
    <location>
        <begin position="314"/>
        <end position="336"/>
    </location>
</feature>
<keyword evidence="3 9" id="KW-0812">Transmembrane</keyword>
<evidence type="ECO:0000256" key="8">
    <source>
        <dbReference type="SAM" id="MobiDB-lite"/>
    </source>
</evidence>
<dbReference type="Pfam" id="PF00005">
    <property type="entry name" value="ABC_tran"/>
    <property type="match status" value="3"/>
</dbReference>
<feature type="domain" description="ABC transporter" evidence="10">
    <location>
        <begin position="382"/>
        <end position="669"/>
    </location>
</feature>
<feature type="domain" description="ABC transporter" evidence="10">
    <location>
        <begin position="1081"/>
        <end position="1321"/>
    </location>
</feature>
<comment type="similarity">
    <text evidence="2">Belongs to the ABC transporter superfamily. ABCB family. Multidrug resistance exporter (TC 3.A.1.201) subfamily.</text>
</comment>
<keyword evidence="6 9" id="KW-1133">Transmembrane helix</keyword>
<dbReference type="PANTHER" id="PTHR43394:SF1">
    <property type="entry name" value="ATP-BINDING CASSETTE SUB-FAMILY B MEMBER 10, MITOCHONDRIAL"/>
    <property type="match status" value="1"/>
</dbReference>
<feature type="transmembrane region" description="Helical" evidence="9">
    <location>
        <begin position="751"/>
        <end position="773"/>
    </location>
</feature>
<evidence type="ECO:0000256" key="3">
    <source>
        <dbReference type="ARBA" id="ARBA00022692"/>
    </source>
</evidence>
<protein>
    <submittedName>
        <fullName evidence="12">Uncharacterized protein</fullName>
    </submittedName>
</protein>
<dbReference type="SUPFAM" id="SSF90123">
    <property type="entry name" value="ABC transporter transmembrane region"/>
    <property type="match status" value="2"/>
</dbReference>
<dbReference type="GO" id="GO:0015421">
    <property type="term" value="F:ABC-type oligopeptide transporter activity"/>
    <property type="evidence" value="ECO:0007669"/>
    <property type="project" value="TreeGrafter"/>
</dbReference>
<feature type="compositionally biased region" description="Basic and acidic residues" evidence="8">
    <location>
        <begin position="7"/>
        <end position="27"/>
    </location>
</feature>
<accession>A0AAD9SQ16</accession>
<evidence type="ECO:0000313" key="12">
    <source>
        <dbReference type="EMBL" id="KAK2615203.1"/>
    </source>
</evidence>
<dbReference type="Gene3D" id="3.40.50.300">
    <property type="entry name" value="P-loop containing nucleotide triphosphate hydrolases"/>
    <property type="match status" value="2"/>
</dbReference>
<dbReference type="InterPro" id="IPR017871">
    <property type="entry name" value="ABC_transporter-like_CS"/>
</dbReference>
<evidence type="ECO:0000256" key="1">
    <source>
        <dbReference type="ARBA" id="ARBA00004141"/>
    </source>
</evidence>
<dbReference type="FunFam" id="3.40.50.300:FF:000913">
    <property type="entry name" value="ABC multidrug transporter SitT"/>
    <property type="match status" value="1"/>
</dbReference>
<dbReference type="CDD" id="cd18578">
    <property type="entry name" value="ABC_6TM_Pgp_ABCB1_D2_like"/>
    <property type="match status" value="1"/>
</dbReference>
<dbReference type="PROSITE" id="PS50893">
    <property type="entry name" value="ABC_TRANSPORTER_2"/>
    <property type="match status" value="2"/>
</dbReference>
<dbReference type="GO" id="GO:0005743">
    <property type="term" value="C:mitochondrial inner membrane"/>
    <property type="evidence" value="ECO:0007669"/>
    <property type="project" value="TreeGrafter"/>
</dbReference>
<feature type="transmembrane region" description="Helical" evidence="9">
    <location>
        <begin position="186"/>
        <end position="203"/>
    </location>
</feature>
<feature type="transmembrane region" description="Helical" evidence="9">
    <location>
        <begin position="872"/>
        <end position="892"/>
    </location>
</feature>
<feature type="transmembrane region" description="Helical" evidence="9">
    <location>
        <begin position="981"/>
        <end position="1000"/>
    </location>
</feature>
<dbReference type="InterPro" id="IPR011527">
    <property type="entry name" value="ABC1_TM_dom"/>
</dbReference>
<dbReference type="CDD" id="cd18577">
    <property type="entry name" value="ABC_6TM_Pgp_ABCB1_D1_like"/>
    <property type="match status" value="1"/>
</dbReference>
<name>A0AAD9SQ16_PHOAM</name>
<dbReference type="InterPro" id="IPR039421">
    <property type="entry name" value="Type_1_exporter"/>
</dbReference>
<evidence type="ECO:0000256" key="5">
    <source>
        <dbReference type="ARBA" id="ARBA00022840"/>
    </source>
</evidence>
<keyword evidence="13" id="KW-1185">Reference proteome</keyword>
<sequence>MTTHLKMANDEDHLISPDNGAGHDTHPTKSSVPARKPTMADYFRVFSYATKWDFCMYAMACFASIAGGATLPFMNIIFGQLVKQFTGYFGDSSGITPDTFGSVLDRQALYIMALFLARWALNSITKFCFQMIGIRLSSEIRLHYLEALFAQPIHVIDSMPPGAPATAITATSNTLQIGISDRLGTFLQYMSTIVTAFVVSFIWSWDLTLVMMSLILYTFVVISVVLPPIVKGQTETAAADTEANAIASEALGGIRLIIASGAQAHILSGYQKWVDEAKRRAMKVAPYMGVQFGLLFFGVFGAFGLAFWYGTQRFIAGAVSDAGVVIVVLFNVTLVLNSLERISTPLIAVTKAMVAACEFFTVIDMPKFTSGSTKLDDMSHDIILNTVTFAYPSRPDATVLDNLSLRIRSGQNTALVGPSGSGKSTIVGLLERWYSLQDQHVIPEVVKDTQSSQDKAVEPEQEATRGHKLEQLSEVKAKASGSISFGGHDLGDLDLKWWRSRIGLVQQEPFLFNDTIYGNVAHGLIGTEWEDEPVEVKRRLVETACHEAYAHEFISRLPQDYDTPVGDGGAKLSGGQKQRLAIARSIIKKPSIIILDEATSAIDARSERIVQAALDRATQNRTTITIAHRLSTIRKADNIIVMQKGRVVEEGTHQELLASELGVYTALVRAQSLGLSQSRTSDDETLVSDDKTQDPGFEAEEIMVKRKQDPLDPEKLLHEEGTENLAKGKTSRGLIRSFGTLLYNQQGQWPYYVGIVLSSMAVAAGTPIQAWLFSKVISVFLLTGDELRTASSFWGLAWLYLALGVGLAYLAVGWIGLTVQYNISAVYKEQYFTDMLYQKLPFFDQDANSHGTLSARVASDAKQLEELLGLNLAFLFSGVFTALGSVTIAIVFAWKLGLIAAFVTMPIMLASGYWKFKQEVSYEQLNSAVFQESSQFATEAIGAIRTVSSLTMEGSIGNRYRQLLDNRVKSALRKARWTSTLYGFADSIGIGCQALVFWYGGRRLVTGEYSLEAFFVCFMAIIQGAEAAGQSLAVAPNASQATVAANRILDVHASADTDRPGASENLAEAPVLADICNGMEIEFQDVSFKYPTRDIPIFDHLSLKIERGQYAAFVGPSGCGKSTILSLLERFYELGPQQGSVLCNGANINDSNVYKYRKNISLVAQEPIMFRGTIRDNILLGIENPSSISEERIAEVCRDAFIHDFIISLPEGYDTYVSAKGVSLSGGQKQRIAVARALIRDPKVLLLDEATSALDSESEKMVQAALERARDGRTMIAVAHRLSTIQNADVIFVFEEGRVVEKGTHEQLVQKRGIYWGMCQAQALDM</sequence>
<comment type="subcellular location">
    <subcellularLocation>
        <location evidence="1">Membrane</location>
        <topology evidence="1">Multi-pass membrane protein</topology>
    </subcellularLocation>
</comment>
<dbReference type="Pfam" id="PF00664">
    <property type="entry name" value="ABC_membrane"/>
    <property type="match status" value="2"/>
</dbReference>
<evidence type="ECO:0000256" key="7">
    <source>
        <dbReference type="ARBA" id="ARBA00023136"/>
    </source>
</evidence>
<feature type="domain" description="ABC transmembrane type-1" evidence="11">
    <location>
        <begin position="58"/>
        <end position="351"/>
    </location>
</feature>
<evidence type="ECO:0000256" key="4">
    <source>
        <dbReference type="ARBA" id="ARBA00022741"/>
    </source>
</evidence>
<feature type="domain" description="ABC transmembrane type-1" evidence="11">
    <location>
        <begin position="753"/>
        <end position="1040"/>
    </location>
</feature>
<feature type="transmembrane region" description="Helical" evidence="9">
    <location>
        <begin position="287"/>
        <end position="308"/>
    </location>
</feature>
<evidence type="ECO:0000256" key="9">
    <source>
        <dbReference type="SAM" id="Phobius"/>
    </source>
</evidence>
<evidence type="ECO:0000256" key="6">
    <source>
        <dbReference type="ARBA" id="ARBA00022989"/>
    </source>
</evidence>
<keyword evidence="5" id="KW-0067">ATP-binding</keyword>
<dbReference type="InterPro" id="IPR036640">
    <property type="entry name" value="ABC1_TM_sf"/>
</dbReference>
<dbReference type="PROSITE" id="PS50929">
    <property type="entry name" value="ABC_TM1F"/>
    <property type="match status" value="2"/>
</dbReference>
<feature type="transmembrane region" description="Helical" evidence="9">
    <location>
        <begin position="898"/>
        <end position="916"/>
    </location>
</feature>
<dbReference type="InterPro" id="IPR003593">
    <property type="entry name" value="AAA+_ATPase"/>
</dbReference>
<dbReference type="CDD" id="cd03249">
    <property type="entry name" value="ABC_MTABC3_MDL1_MDL2"/>
    <property type="match status" value="1"/>
</dbReference>
<dbReference type="GO" id="GO:0090374">
    <property type="term" value="P:oligopeptide export from mitochondrion"/>
    <property type="evidence" value="ECO:0007669"/>
    <property type="project" value="TreeGrafter"/>
</dbReference>
<proteinExistence type="inferred from homology"/>
<feature type="transmembrane region" description="Helical" evidence="9">
    <location>
        <begin position="54"/>
        <end position="78"/>
    </location>
</feature>
<dbReference type="Proteomes" id="UP001265746">
    <property type="component" value="Unassembled WGS sequence"/>
</dbReference>
<dbReference type="GO" id="GO:0005524">
    <property type="term" value="F:ATP binding"/>
    <property type="evidence" value="ECO:0007669"/>
    <property type="project" value="UniProtKB-KW"/>
</dbReference>
<feature type="region of interest" description="Disordered" evidence="8">
    <location>
        <begin position="1"/>
        <end position="33"/>
    </location>
</feature>
<evidence type="ECO:0000256" key="2">
    <source>
        <dbReference type="ARBA" id="ARBA00007577"/>
    </source>
</evidence>
<dbReference type="Gene3D" id="1.20.1560.10">
    <property type="entry name" value="ABC transporter type 1, transmembrane domain"/>
    <property type="match status" value="1"/>
</dbReference>
<dbReference type="SMART" id="SM00382">
    <property type="entry name" value="AAA"/>
    <property type="match status" value="2"/>
</dbReference>
<dbReference type="InterPro" id="IPR027417">
    <property type="entry name" value="P-loop_NTPase"/>
</dbReference>
<dbReference type="PROSITE" id="PS00211">
    <property type="entry name" value="ABC_TRANSPORTER_1"/>
    <property type="match status" value="2"/>
</dbReference>
<keyword evidence="4" id="KW-0547">Nucleotide-binding</keyword>
<gene>
    <name evidence="12" type="ORF">N8I77_001973</name>
</gene>
<organism evidence="12 13">
    <name type="scientific">Phomopsis amygdali</name>
    <name type="common">Fusicoccum amygdali</name>
    <dbReference type="NCBI Taxonomy" id="1214568"/>
    <lineage>
        <taxon>Eukaryota</taxon>
        <taxon>Fungi</taxon>
        <taxon>Dikarya</taxon>
        <taxon>Ascomycota</taxon>
        <taxon>Pezizomycotina</taxon>
        <taxon>Sordariomycetes</taxon>
        <taxon>Sordariomycetidae</taxon>
        <taxon>Diaporthales</taxon>
        <taxon>Diaporthaceae</taxon>
        <taxon>Diaporthe</taxon>
    </lineage>
</organism>
<feature type="transmembrane region" description="Helical" evidence="9">
    <location>
        <begin position="209"/>
        <end position="230"/>
    </location>
</feature>
<evidence type="ECO:0000259" key="10">
    <source>
        <dbReference type="PROSITE" id="PS50893"/>
    </source>
</evidence>
<feature type="transmembrane region" description="Helical" evidence="9">
    <location>
        <begin position="793"/>
        <end position="817"/>
    </location>
</feature>
<reference evidence="12" key="1">
    <citation type="submission" date="2023-06" db="EMBL/GenBank/DDBJ databases">
        <authorList>
            <person name="Noh H."/>
        </authorList>
    </citation>
    <scope>NUCLEOTIDE SEQUENCE</scope>
    <source>
        <strain evidence="12">DUCC20226</strain>
    </source>
</reference>
<comment type="caution">
    <text evidence="12">The sequence shown here is derived from an EMBL/GenBank/DDBJ whole genome shotgun (WGS) entry which is preliminary data.</text>
</comment>
<keyword evidence="7 9" id="KW-0472">Membrane</keyword>
<dbReference type="InterPro" id="IPR003439">
    <property type="entry name" value="ABC_transporter-like_ATP-bd"/>
</dbReference>
<dbReference type="PANTHER" id="PTHR43394">
    <property type="entry name" value="ATP-DEPENDENT PERMEASE MDL1, MITOCHONDRIAL"/>
    <property type="match status" value="1"/>
</dbReference>